<dbReference type="PANTHER" id="PTHR43737">
    <property type="entry name" value="BLL7424 PROTEIN"/>
    <property type="match status" value="1"/>
</dbReference>
<dbReference type="PROSITE" id="PS51318">
    <property type="entry name" value="TAT"/>
    <property type="match status" value="1"/>
</dbReference>
<dbReference type="RefSeq" id="WP_145358320.1">
    <property type="nucleotide sequence ID" value="NZ_CP036265.1"/>
</dbReference>
<dbReference type="KEGG" id="acaf:CA12_15550"/>
<name>A0A517P7W7_9PLAN</name>
<dbReference type="AlphaFoldDB" id="A0A517P7W7"/>
<dbReference type="OrthoDB" id="127333at2"/>
<evidence type="ECO:0000313" key="1">
    <source>
        <dbReference type="EMBL" id="QDT15470.1"/>
    </source>
</evidence>
<dbReference type="Gene3D" id="3.40.720.10">
    <property type="entry name" value="Alkaline Phosphatase, subunit A"/>
    <property type="match status" value="1"/>
</dbReference>
<protein>
    <recommendedName>
        <fullName evidence="3">DUF1501 domain-containing protein</fullName>
    </recommendedName>
</protein>
<dbReference type="InterPro" id="IPR010869">
    <property type="entry name" value="DUF1501"/>
</dbReference>
<dbReference type="InterPro" id="IPR017850">
    <property type="entry name" value="Alkaline_phosphatase_core_sf"/>
</dbReference>
<dbReference type="SUPFAM" id="SSF53649">
    <property type="entry name" value="Alkaline phosphatase-like"/>
    <property type="match status" value="1"/>
</dbReference>
<keyword evidence="2" id="KW-1185">Reference proteome</keyword>
<accession>A0A517P7W7</accession>
<dbReference type="Pfam" id="PF07394">
    <property type="entry name" value="DUF1501"/>
    <property type="match status" value="1"/>
</dbReference>
<dbReference type="PANTHER" id="PTHR43737:SF1">
    <property type="entry name" value="DUF1501 DOMAIN-CONTAINING PROTEIN"/>
    <property type="match status" value="1"/>
</dbReference>
<proteinExistence type="predicted"/>
<gene>
    <name evidence="1" type="ORF">CA12_15550</name>
</gene>
<evidence type="ECO:0008006" key="3">
    <source>
        <dbReference type="Google" id="ProtNLM"/>
    </source>
</evidence>
<dbReference type="InterPro" id="IPR006311">
    <property type="entry name" value="TAT_signal"/>
</dbReference>
<dbReference type="Proteomes" id="UP000318741">
    <property type="component" value="Chromosome"/>
</dbReference>
<dbReference type="EMBL" id="CP036265">
    <property type="protein sequence ID" value="QDT15470.1"/>
    <property type="molecule type" value="Genomic_DNA"/>
</dbReference>
<organism evidence="1 2">
    <name type="scientific">Alienimonas californiensis</name>
    <dbReference type="NCBI Taxonomy" id="2527989"/>
    <lineage>
        <taxon>Bacteria</taxon>
        <taxon>Pseudomonadati</taxon>
        <taxon>Planctomycetota</taxon>
        <taxon>Planctomycetia</taxon>
        <taxon>Planctomycetales</taxon>
        <taxon>Planctomycetaceae</taxon>
        <taxon>Alienimonas</taxon>
    </lineage>
</organism>
<sequence length="445" mass="47261">MFAPHAHLSPAPGRAARGTFTRRRFLRDLSMYSAAGAGALSLGGSLPFGAALAADAEGMRKRGKAIIVLWMAGAPSQFETFSPKPDHENGGGTETVATAVPGVAFAEGWENMAKAAGDLAVIRSMTNNEGNHQRASYQLHTGYAPTGSVRHPSVAAGVVQQIAPEALNLPASVTIGGARGGELYGGGFLGVQYDPLNVGRAGQLPPNVRPAAGELNERRVRDRLALMNKLDGSFAKRGGGSVVRNHREIYRQASDLMLDPHLDVFTLDDEPQSLKDRYGDTDFGRGCLLARRLVESGVTYVEVRMGGWDTHDDNFNRVAANAAQVDPAFSALLADLKERGLLDDTLVLWTGEFGRTPKVNARGGRDHFPKAFNSVLAGGGVRGGQVIGATTADGMTVAERPVTVDDLLRSCCHALGVDADHEHLSPLGRPLRVVDKGEVVEELFA</sequence>
<evidence type="ECO:0000313" key="2">
    <source>
        <dbReference type="Proteomes" id="UP000318741"/>
    </source>
</evidence>
<reference evidence="1 2" key="1">
    <citation type="submission" date="2019-02" db="EMBL/GenBank/DDBJ databases">
        <title>Deep-cultivation of Planctomycetes and their phenomic and genomic characterization uncovers novel biology.</title>
        <authorList>
            <person name="Wiegand S."/>
            <person name="Jogler M."/>
            <person name="Boedeker C."/>
            <person name="Pinto D."/>
            <person name="Vollmers J."/>
            <person name="Rivas-Marin E."/>
            <person name="Kohn T."/>
            <person name="Peeters S.H."/>
            <person name="Heuer A."/>
            <person name="Rast P."/>
            <person name="Oberbeckmann S."/>
            <person name="Bunk B."/>
            <person name="Jeske O."/>
            <person name="Meyerdierks A."/>
            <person name="Storesund J.E."/>
            <person name="Kallscheuer N."/>
            <person name="Luecker S."/>
            <person name="Lage O.M."/>
            <person name="Pohl T."/>
            <person name="Merkel B.J."/>
            <person name="Hornburger P."/>
            <person name="Mueller R.-W."/>
            <person name="Bruemmer F."/>
            <person name="Labrenz M."/>
            <person name="Spormann A.M."/>
            <person name="Op den Camp H."/>
            <person name="Overmann J."/>
            <person name="Amann R."/>
            <person name="Jetten M.S.M."/>
            <person name="Mascher T."/>
            <person name="Medema M.H."/>
            <person name="Devos D.P."/>
            <person name="Kaster A.-K."/>
            <person name="Ovreas L."/>
            <person name="Rohde M."/>
            <person name="Galperin M.Y."/>
            <person name="Jogler C."/>
        </authorList>
    </citation>
    <scope>NUCLEOTIDE SEQUENCE [LARGE SCALE GENOMIC DNA]</scope>
    <source>
        <strain evidence="1 2">CA12</strain>
    </source>
</reference>